<accession>A0A4P8XJU4</accession>
<sequence>MLKKPSGTVQNVLIRWKVFLSYSGLATMKDYICLQSLLHRNSNLDVSI</sequence>
<gene>
    <name evidence="1" type="ORF">E6C60_2214</name>
</gene>
<proteinExistence type="predicted"/>
<organism evidence="1 2">
    <name type="scientific">Paenibacillus algicola</name>
    <dbReference type="NCBI Taxonomy" id="2565926"/>
    <lineage>
        <taxon>Bacteria</taxon>
        <taxon>Bacillati</taxon>
        <taxon>Bacillota</taxon>
        <taxon>Bacilli</taxon>
        <taxon>Bacillales</taxon>
        <taxon>Paenibacillaceae</taxon>
        <taxon>Paenibacillus</taxon>
    </lineage>
</organism>
<dbReference type="EMBL" id="CP040396">
    <property type="protein sequence ID" value="QCT02927.1"/>
    <property type="molecule type" value="Genomic_DNA"/>
</dbReference>
<dbReference type="AlphaFoldDB" id="A0A4P8XJU4"/>
<name>A0A4P8XJU4_9BACL</name>
<evidence type="ECO:0000313" key="1">
    <source>
        <dbReference type="EMBL" id="QCT02927.1"/>
    </source>
</evidence>
<dbReference type="KEGG" id="palo:E6C60_2214"/>
<dbReference type="Proteomes" id="UP000300879">
    <property type="component" value="Chromosome"/>
</dbReference>
<reference evidence="1 2" key="1">
    <citation type="submission" date="2019-05" db="EMBL/GenBank/DDBJ databases">
        <authorList>
            <person name="Chen C."/>
        </authorList>
    </citation>
    <scope>NUCLEOTIDE SEQUENCE [LARGE SCALE GENOMIC DNA]</scope>
    <source>
        <strain evidence="1 2">HB172198</strain>
    </source>
</reference>
<keyword evidence="2" id="KW-1185">Reference proteome</keyword>
<evidence type="ECO:0000313" key="2">
    <source>
        <dbReference type="Proteomes" id="UP000300879"/>
    </source>
</evidence>
<protein>
    <submittedName>
        <fullName evidence="1">Uncharacterized protein</fullName>
    </submittedName>
</protein>